<dbReference type="Gene3D" id="1.10.2020.10">
    <property type="entry name" value="uronate isomerase, domain 2, chain A"/>
    <property type="match status" value="1"/>
</dbReference>
<keyword evidence="2" id="KW-1185">Reference proteome</keyword>
<reference evidence="1 2" key="1">
    <citation type="journal article" date="2011" name="Proc. Natl. Acad. Sci. U.S.A.">
        <title>Niche of harmful alga Aureococcus anophagefferens revealed through ecogenomics.</title>
        <authorList>
            <person name="Gobler C.J."/>
            <person name="Berry D.L."/>
            <person name="Dyhrman S.T."/>
            <person name="Wilhelm S.W."/>
            <person name="Salamov A."/>
            <person name="Lobanov A.V."/>
            <person name="Zhang Y."/>
            <person name="Collier J.L."/>
            <person name="Wurch L.L."/>
            <person name="Kustka A.B."/>
            <person name="Dill B.D."/>
            <person name="Shah M."/>
            <person name="VerBerkmoes N.C."/>
            <person name="Kuo A."/>
            <person name="Terry A."/>
            <person name="Pangilinan J."/>
            <person name="Lindquist E.A."/>
            <person name="Lucas S."/>
            <person name="Paulsen I.T."/>
            <person name="Hattenrath-Lehmann T.K."/>
            <person name="Talmage S.C."/>
            <person name="Walker E.A."/>
            <person name="Koch F."/>
            <person name="Burson A.M."/>
            <person name="Marcoval M.A."/>
            <person name="Tang Y.Z."/>
            <person name="Lecleir G.R."/>
            <person name="Coyne K.J."/>
            <person name="Berg G.M."/>
            <person name="Bertrand E.M."/>
            <person name="Saito M.A."/>
            <person name="Gladyshev V.N."/>
            <person name="Grigoriev I.V."/>
        </authorList>
    </citation>
    <scope>NUCLEOTIDE SEQUENCE [LARGE SCALE GENOMIC DNA]</scope>
    <source>
        <strain evidence="2">CCMP 1984</strain>
    </source>
</reference>
<dbReference type="SUPFAM" id="SSF51556">
    <property type="entry name" value="Metallo-dependent hydrolases"/>
    <property type="match status" value="1"/>
</dbReference>
<protein>
    <recommendedName>
        <fullName evidence="3">Amidohydrolase-related domain-containing protein</fullName>
    </recommendedName>
</protein>
<dbReference type="InterPro" id="IPR032466">
    <property type="entry name" value="Metal_Hydrolase"/>
</dbReference>
<dbReference type="GeneID" id="20218081"/>
<accession>F0Y742</accession>
<evidence type="ECO:0008006" key="3">
    <source>
        <dbReference type="Google" id="ProtNLM"/>
    </source>
</evidence>
<name>F0Y742_AURAN</name>
<evidence type="ECO:0000313" key="2">
    <source>
        <dbReference type="Proteomes" id="UP000002729"/>
    </source>
</evidence>
<sequence>VVREVVDATDTIDVHTHLFPPSHGDLCAYGIDALLTYHYLVSEFFMVAPMDLTHARFFAKSKRAQADLVWDGLFVRRTPLSEACVGVLTTLAAFPELRPALDPPLTAASLVPIRAFFDAADPAEHATRVLAMAGVKYVVCTNVPFDAREAPRDAAETSQFRTALRVDALLKGDWATIAASLAQRGLPETLAGARTFLKAWAKRYGAVYLMASSPADFAYPRDEPKQPGWPSATALVDDVLVPVARELRLPLALKLGARRGMNPDLDPCGGGDGVVVADGGPLVDLCSRNPDVKFLATFLSRVNQHEAAVMSQKFRNLHVYGCWWYCNNPSIIGEITRMRLELLGTAFTAQHSDCRVLEQLIYKWAHSRRVVADALADQYEHLVRTGFTLSRAAVERDVEALLGGAYEAFLAK</sequence>
<proteinExistence type="predicted"/>
<dbReference type="KEGG" id="aaf:AURANDRAFT_11609"/>
<dbReference type="InParanoid" id="F0Y742"/>
<dbReference type="OrthoDB" id="418169at2759"/>
<dbReference type="Gene3D" id="3.20.20.140">
    <property type="entry name" value="Metal-dependent hydrolases"/>
    <property type="match status" value="1"/>
</dbReference>
<dbReference type="Proteomes" id="UP000002729">
    <property type="component" value="Unassembled WGS sequence"/>
</dbReference>
<evidence type="ECO:0000313" key="1">
    <source>
        <dbReference type="EMBL" id="EGB08929.1"/>
    </source>
</evidence>
<feature type="non-terminal residue" evidence="1">
    <location>
        <position position="412"/>
    </location>
</feature>
<organism evidence="2">
    <name type="scientific">Aureococcus anophagefferens</name>
    <name type="common">Harmful bloom alga</name>
    <dbReference type="NCBI Taxonomy" id="44056"/>
    <lineage>
        <taxon>Eukaryota</taxon>
        <taxon>Sar</taxon>
        <taxon>Stramenopiles</taxon>
        <taxon>Ochrophyta</taxon>
        <taxon>Pelagophyceae</taxon>
        <taxon>Pelagomonadales</taxon>
        <taxon>Pelagomonadaceae</taxon>
        <taxon>Aureococcus</taxon>
    </lineage>
</organism>
<dbReference type="OMA" id="FGCWWFL"/>
<dbReference type="AlphaFoldDB" id="F0Y742"/>
<dbReference type="eggNOG" id="ENOG502QT1C">
    <property type="taxonomic scope" value="Eukaryota"/>
</dbReference>
<feature type="non-terminal residue" evidence="1">
    <location>
        <position position="1"/>
    </location>
</feature>
<gene>
    <name evidence="1" type="ORF">AURANDRAFT_11609</name>
</gene>
<dbReference type="RefSeq" id="XP_009036062.1">
    <property type="nucleotide sequence ID" value="XM_009037814.1"/>
</dbReference>
<dbReference type="EMBL" id="GL833126">
    <property type="protein sequence ID" value="EGB08929.1"/>
    <property type="molecule type" value="Genomic_DNA"/>
</dbReference>